<dbReference type="InterPro" id="IPR045339">
    <property type="entry name" value="DUF6534"/>
</dbReference>
<evidence type="ECO:0000313" key="9">
    <source>
        <dbReference type="Proteomes" id="UP001150238"/>
    </source>
</evidence>
<keyword evidence="6" id="KW-0812">Transmembrane</keyword>
<sequence length="1231" mass="139984">MINTFCNDNLGYIQTISAQLLSINVTSRDIENFVRAVHILVEGLEEVAIVFPFTGAAVVAFKLVMESNVKRKENNAKVLIIKAQIGYMMTALFQLKEIQDPKATDSKDVSIETRMSELMSRIEQDIKTTGAACDHYSKKNALVRTLKARVYEDRLASHADIFTKHREEFQFLLSLYTALGVQSANHKLNEVTDQLKSIENKLDDVHAIFRHLDSPHERDLRNFIDERGGPDALLNNDFLLAEVLEKGEDMDESDIMGHKRRSTNLADLKADLLRELEEDLDATLQKNFDIFDRKLEMQHQRLLDAQRQQGNIILTEIRAGFLHERIKHEDMREIWKEMGWKGSVKARHFVLALRDYFVEKSAKLKDPANVESGNSELDFMNDPVSDHVAPDWDPESEDDRWTHSYISVAHVQSILEAIDDDATGFITIKEVNEFTSSRPTGWTLPMWIAFWAVGWQTSIDRYKAQIYGLLEQLISLARVVHIDNRARVDEYLTDPVFNDLERLLRATKPPNCMIPDEVKLIQYVDAYTTEEERKLEDKLKSIAYELDGPATVSLVTGPGRIERFLFPLVYLILKQQVQIMYHARTHVLDGREILDMKETLIAPFNVVHERVEGLVAILKQSHANLKEQLEYFAFGMFSLFHNHSSRDPQNNTILTWISHNRRAKPQYFDLSAAAPAKSVFRHDFAVVVNPAAENPNTKTWHLGMRCDSCRNEIHGSRFICLTCTKEDFAENIDLCSQCRNLAVKRKYFIHEVSHPLLQVDAVILDAELALAIPKSQTIANQVEDRIRSSSSDEHSTCSSCGNRSPDWCYQCIQCAMALYYCLDCELNLRTGATSETAEKAHIHRCTQFAFYSPKHHLIRVRRAHVSVSTDRRLELLEQQVAVSQMYTYYRTSASDKLWMKLLVLYLFVLDTVNSFCDIGLLFEPLLLDFGNQDVVATSPWTLRLDGISTALISTPVQIFMAWRIKIIMETIIPTVIISILAISSLTGSIWLAIAVSNTPQYAEFGDFRAAPSLWLISSAIADIAIACCLVYGLAKKRTGFAVLNDQIDRIIRVTVQTGSLTALTALIDVIVFLSVPDTTMWVIHFGFVLFRNVLTFSSFFAWDLALSKLYTTTLLSSLNSRASARNADRNKVNEPNALFSSETSSHLTFNQQNARISRYNPTAQAPKNTNGFSEDHYELSSRSQSPPRRERDRLGFRDPAPPTDFNVLVSRSTISDNPDDAIYPPSKIVTP</sequence>
<proteinExistence type="predicted"/>
<feature type="transmembrane region" description="Helical" evidence="6">
    <location>
        <begin position="974"/>
        <end position="993"/>
    </location>
</feature>
<feature type="domain" description="DUF6534" evidence="7">
    <location>
        <begin position="1018"/>
        <end position="1123"/>
    </location>
</feature>
<keyword evidence="3" id="KW-0862">Zinc</keyword>
<dbReference type="AlphaFoldDB" id="A0A9W9AUM5"/>
<reference evidence="8" key="1">
    <citation type="submission" date="2022-08" db="EMBL/GenBank/DDBJ databases">
        <authorList>
            <consortium name="DOE Joint Genome Institute"/>
            <person name="Min B."/>
            <person name="Riley R."/>
            <person name="Sierra-Patev S."/>
            <person name="Naranjo-Ortiz M."/>
            <person name="Looney B."/>
            <person name="Konkel Z."/>
            <person name="Slot J.C."/>
            <person name="Sakamoto Y."/>
            <person name="Steenwyk J.L."/>
            <person name="Rokas A."/>
            <person name="Carro J."/>
            <person name="Camarero S."/>
            <person name="Ferreira P."/>
            <person name="Molpeceres G."/>
            <person name="Ruiz-Duenas F.J."/>
            <person name="Serrano A."/>
            <person name="Henrissat B."/>
            <person name="Drula E."/>
            <person name="Hughes K.W."/>
            <person name="Mata J.L."/>
            <person name="Ishikawa N.K."/>
            <person name="Vargas-Isla R."/>
            <person name="Ushijima S."/>
            <person name="Smith C.A."/>
            <person name="Ahrendt S."/>
            <person name="Andreopoulos W."/>
            <person name="He G."/>
            <person name="Labutti K."/>
            <person name="Lipzen A."/>
            <person name="Ng V."/>
            <person name="Sandor L."/>
            <person name="Barry K."/>
            <person name="Martinez A.T."/>
            <person name="Xiao Y."/>
            <person name="Gibbons J.G."/>
            <person name="Terashima K."/>
            <person name="Hibbett D.S."/>
            <person name="Grigoriev I.V."/>
        </authorList>
    </citation>
    <scope>NUCLEOTIDE SEQUENCE</scope>
    <source>
        <strain evidence="8">Sp2 HRB7682 ss15</strain>
    </source>
</reference>
<keyword evidence="2" id="KW-0863">Zinc-finger</keyword>
<evidence type="ECO:0000256" key="6">
    <source>
        <dbReference type="SAM" id="Phobius"/>
    </source>
</evidence>
<feature type="region of interest" description="Disordered" evidence="5">
    <location>
        <begin position="1156"/>
        <end position="1231"/>
    </location>
</feature>
<dbReference type="PANTHER" id="PTHR40465:SF1">
    <property type="entry name" value="DUF6534 DOMAIN-CONTAINING PROTEIN"/>
    <property type="match status" value="1"/>
</dbReference>
<evidence type="ECO:0000256" key="2">
    <source>
        <dbReference type="ARBA" id="ARBA00022771"/>
    </source>
</evidence>
<feature type="coiled-coil region" evidence="4">
    <location>
        <begin position="181"/>
        <end position="208"/>
    </location>
</feature>
<dbReference type="EMBL" id="JANVFS010000008">
    <property type="protein sequence ID" value="KAJ4488972.1"/>
    <property type="molecule type" value="Genomic_DNA"/>
</dbReference>
<keyword evidence="6" id="KW-1133">Transmembrane helix</keyword>
<feature type="compositionally biased region" description="Basic and acidic residues" evidence="5">
    <location>
        <begin position="1187"/>
        <end position="1196"/>
    </location>
</feature>
<dbReference type="GO" id="GO:0008270">
    <property type="term" value="F:zinc ion binding"/>
    <property type="evidence" value="ECO:0007669"/>
    <property type="project" value="UniProtKB-KW"/>
</dbReference>
<evidence type="ECO:0000256" key="3">
    <source>
        <dbReference type="ARBA" id="ARBA00022833"/>
    </source>
</evidence>
<comment type="caution">
    <text evidence="8">The sequence shown here is derived from an EMBL/GenBank/DDBJ whole genome shotgun (WGS) entry which is preliminary data.</text>
</comment>
<evidence type="ECO:0000256" key="5">
    <source>
        <dbReference type="SAM" id="MobiDB-lite"/>
    </source>
</evidence>
<evidence type="ECO:0000313" key="8">
    <source>
        <dbReference type="EMBL" id="KAJ4488972.1"/>
    </source>
</evidence>
<dbReference type="CDD" id="cd02249">
    <property type="entry name" value="ZZ"/>
    <property type="match status" value="1"/>
</dbReference>
<dbReference type="Pfam" id="PF20152">
    <property type="entry name" value="DUF6534"/>
    <property type="match status" value="1"/>
</dbReference>
<feature type="transmembrane region" description="Helical" evidence="6">
    <location>
        <begin position="1081"/>
        <end position="1102"/>
    </location>
</feature>
<organism evidence="8 9">
    <name type="scientific">Lentinula lateritia</name>
    <dbReference type="NCBI Taxonomy" id="40482"/>
    <lineage>
        <taxon>Eukaryota</taxon>
        <taxon>Fungi</taxon>
        <taxon>Dikarya</taxon>
        <taxon>Basidiomycota</taxon>
        <taxon>Agaricomycotina</taxon>
        <taxon>Agaricomycetes</taxon>
        <taxon>Agaricomycetidae</taxon>
        <taxon>Agaricales</taxon>
        <taxon>Marasmiineae</taxon>
        <taxon>Omphalotaceae</taxon>
        <taxon>Lentinula</taxon>
    </lineage>
</organism>
<evidence type="ECO:0000259" key="7">
    <source>
        <dbReference type="Pfam" id="PF20152"/>
    </source>
</evidence>
<dbReference type="PROSITE" id="PS00018">
    <property type="entry name" value="EF_HAND_1"/>
    <property type="match status" value="1"/>
</dbReference>
<gene>
    <name evidence="8" type="ORF">C8J55DRAFT_604175</name>
</gene>
<feature type="transmembrane region" description="Helical" evidence="6">
    <location>
        <begin position="1055"/>
        <end position="1075"/>
    </location>
</feature>
<feature type="transmembrane region" description="Helical" evidence="6">
    <location>
        <begin position="942"/>
        <end position="962"/>
    </location>
</feature>
<reference evidence="8" key="2">
    <citation type="journal article" date="2023" name="Proc. Natl. Acad. Sci. U.S.A.">
        <title>A global phylogenomic analysis of the shiitake genus Lentinula.</title>
        <authorList>
            <person name="Sierra-Patev S."/>
            <person name="Min B."/>
            <person name="Naranjo-Ortiz M."/>
            <person name="Looney B."/>
            <person name="Konkel Z."/>
            <person name="Slot J.C."/>
            <person name="Sakamoto Y."/>
            <person name="Steenwyk J.L."/>
            <person name="Rokas A."/>
            <person name="Carro J."/>
            <person name="Camarero S."/>
            <person name="Ferreira P."/>
            <person name="Molpeceres G."/>
            <person name="Ruiz-Duenas F.J."/>
            <person name="Serrano A."/>
            <person name="Henrissat B."/>
            <person name="Drula E."/>
            <person name="Hughes K.W."/>
            <person name="Mata J.L."/>
            <person name="Ishikawa N.K."/>
            <person name="Vargas-Isla R."/>
            <person name="Ushijima S."/>
            <person name="Smith C.A."/>
            <person name="Donoghue J."/>
            <person name="Ahrendt S."/>
            <person name="Andreopoulos W."/>
            <person name="He G."/>
            <person name="LaButti K."/>
            <person name="Lipzen A."/>
            <person name="Ng V."/>
            <person name="Riley R."/>
            <person name="Sandor L."/>
            <person name="Barry K."/>
            <person name="Martinez A.T."/>
            <person name="Xiao Y."/>
            <person name="Gibbons J.G."/>
            <person name="Terashima K."/>
            <person name="Grigoriev I.V."/>
            <person name="Hibbett D."/>
        </authorList>
    </citation>
    <scope>NUCLEOTIDE SEQUENCE</scope>
    <source>
        <strain evidence="8">Sp2 HRB7682 ss15</strain>
    </source>
</reference>
<dbReference type="SUPFAM" id="SSF57850">
    <property type="entry name" value="RING/U-box"/>
    <property type="match status" value="1"/>
</dbReference>
<dbReference type="InterPro" id="IPR018247">
    <property type="entry name" value="EF_Hand_1_Ca_BS"/>
</dbReference>
<evidence type="ECO:0000256" key="1">
    <source>
        <dbReference type="ARBA" id="ARBA00022723"/>
    </source>
</evidence>
<keyword evidence="6" id="KW-0472">Membrane</keyword>
<feature type="compositionally biased region" description="Polar residues" evidence="5">
    <location>
        <begin position="1156"/>
        <end position="1172"/>
    </location>
</feature>
<keyword evidence="1" id="KW-0479">Metal-binding</keyword>
<dbReference type="PANTHER" id="PTHR40465">
    <property type="entry name" value="CHROMOSOME 1, WHOLE GENOME SHOTGUN SEQUENCE"/>
    <property type="match status" value="1"/>
</dbReference>
<dbReference type="Gene3D" id="3.30.60.90">
    <property type="match status" value="1"/>
</dbReference>
<keyword evidence="4" id="KW-0175">Coiled coil</keyword>
<protein>
    <recommendedName>
        <fullName evidence="7">DUF6534 domain-containing protein</fullName>
    </recommendedName>
</protein>
<dbReference type="Proteomes" id="UP001150238">
    <property type="component" value="Unassembled WGS sequence"/>
</dbReference>
<feature type="transmembrane region" description="Helical" evidence="6">
    <location>
        <begin position="1013"/>
        <end position="1034"/>
    </location>
</feature>
<name>A0A9W9AUM5_9AGAR</name>
<evidence type="ECO:0000256" key="4">
    <source>
        <dbReference type="SAM" id="Coils"/>
    </source>
</evidence>
<dbReference type="InterPro" id="IPR043145">
    <property type="entry name" value="Znf_ZZ_sf"/>
</dbReference>
<accession>A0A9W9AUM5</accession>